<evidence type="ECO:0000256" key="1">
    <source>
        <dbReference type="ARBA" id="ARBA00004937"/>
    </source>
</evidence>
<dbReference type="InterPro" id="IPR022675">
    <property type="entry name" value="G6P_DH_C"/>
</dbReference>
<dbReference type="InterPro" id="IPR022674">
    <property type="entry name" value="G6P_DH_NAD-bd"/>
</dbReference>
<evidence type="ECO:0000259" key="7">
    <source>
        <dbReference type="Pfam" id="PF02781"/>
    </source>
</evidence>
<comment type="pathway">
    <text evidence="1">Carbohydrate degradation; pentose phosphate pathway; D-ribulose 5-phosphate from D-glucose 6-phosphate (oxidative stage): step 1/3.</text>
</comment>
<evidence type="ECO:0000256" key="4">
    <source>
        <dbReference type="ARBA" id="ARBA00023002"/>
    </source>
</evidence>
<dbReference type="Gene3D" id="3.40.50.720">
    <property type="entry name" value="NAD(P)-binding Rossmann-like Domain"/>
    <property type="match status" value="1"/>
</dbReference>
<keyword evidence="2" id="KW-0313">Glucose metabolism</keyword>
<dbReference type="PANTHER" id="PTHR23429:SF0">
    <property type="entry name" value="GLUCOSE-6-PHOSPHATE 1-DEHYDROGENASE"/>
    <property type="match status" value="1"/>
</dbReference>
<name>A0A6J7DVA7_9ZZZZ</name>
<evidence type="ECO:0000256" key="5">
    <source>
        <dbReference type="ARBA" id="ARBA00023277"/>
    </source>
</evidence>
<keyword evidence="3" id="KW-0521">NADP</keyword>
<dbReference type="NCBIfam" id="TIGR00871">
    <property type="entry name" value="zwf"/>
    <property type="match status" value="1"/>
</dbReference>
<evidence type="ECO:0000313" key="8">
    <source>
        <dbReference type="EMBL" id="CAB4873508.1"/>
    </source>
</evidence>
<dbReference type="GO" id="GO:0004345">
    <property type="term" value="F:glucose-6-phosphate dehydrogenase activity"/>
    <property type="evidence" value="ECO:0007669"/>
    <property type="project" value="InterPro"/>
</dbReference>
<dbReference type="SUPFAM" id="SSF55347">
    <property type="entry name" value="Glyceraldehyde-3-phosphate dehydrogenase-like, C-terminal domain"/>
    <property type="match status" value="1"/>
</dbReference>
<dbReference type="GO" id="GO:0050661">
    <property type="term" value="F:NADP binding"/>
    <property type="evidence" value="ECO:0007669"/>
    <property type="project" value="InterPro"/>
</dbReference>
<accession>A0A6J7DVA7</accession>
<proteinExistence type="inferred from homology"/>
<keyword evidence="5" id="KW-0119">Carbohydrate metabolism</keyword>
<dbReference type="SUPFAM" id="SSF51735">
    <property type="entry name" value="NAD(P)-binding Rossmann-fold domains"/>
    <property type="match status" value="1"/>
</dbReference>
<dbReference type="InterPro" id="IPR036291">
    <property type="entry name" value="NAD(P)-bd_dom_sf"/>
</dbReference>
<protein>
    <submittedName>
        <fullName evidence="8">Unannotated protein</fullName>
    </submittedName>
</protein>
<evidence type="ECO:0000256" key="2">
    <source>
        <dbReference type="ARBA" id="ARBA00022526"/>
    </source>
</evidence>
<dbReference type="GO" id="GO:0006006">
    <property type="term" value="P:glucose metabolic process"/>
    <property type="evidence" value="ECO:0007669"/>
    <property type="project" value="UniProtKB-KW"/>
</dbReference>
<organism evidence="8">
    <name type="scientific">freshwater metagenome</name>
    <dbReference type="NCBI Taxonomy" id="449393"/>
    <lineage>
        <taxon>unclassified sequences</taxon>
        <taxon>metagenomes</taxon>
        <taxon>ecological metagenomes</taxon>
    </lineage>
</organism>
<evidence type="ECO:0000256" key="3">
    <source>
        <dbReference type="ARBA" id="ARBA00022857"/>
    </source>
</evidence>
<dbReference type="GO" id="GO:0009051">
    <property type="term" value="P:pentose-phosphate shunt, oxidative branch"/>
    <property type="evidence" value="ECO:0007669"/>
    <property type="project" value="TreeGrafter"/>
</dbReference>
<dbReference type="EMBL" id="CAFBPM010000001">
    <property type="protein sequence ID" value="CAB5007628.1"/>
    <property type="molecule type" value="Genomic_DNA"/>
</dbReference>
<dbReference type="Pfam" id="PF02781">
    <property type="entry name" value="G6PD_C"/>
    <property type="match status" value="1"/>
</dbReference>
<gene>
    <name evidence="8" type="ORF">UFOPK3427_00966</name>
    <name evidence="9" type="ORF">UFOPK4112_00119</name>
</gene>
<dbReference type="AlphaFoldDB" id="A0A6J7DVA7"/>
<evidence type="ECO:0000259" key="6">
    <source>
        <dbReference type="Pfam" id="PF00479"/>
    </source>
</evidence>
<feature type="domain" description="Glucose-6-phosphate dehydrogenase C-terminal" evidence="7">
    <location>
        <begin position="180"/>
        <end position="451"/>
    </location>
</feature>
<keyword evidence="4" id="KW-0560">Oxidoreductase</keyword>
<dbReference type="PIRSF" id="PIRSF000110">
    <property type="entry name" value="G6PD"/>
    <property type="match status" value="1"/>
</dbReference>
<dbReference type="InterPro" id="IPR001282">
    <property type="entry name" value="G6P_DH"/>
</dbReference>
<sequence length="462" mass="51665">MAEVADAFVFFGASGDLAYKQIFPSLQLLVANGDLNIPIVGVAYSGEKWTVDDLRARARASIEEHGGVDEKAFAKLSDLLRYVDGEYQDQTTFDELRKVLGNAETLVHYLAIPPSLFGVVAEGLAKSHCVKGSRIVVEKPFGRDLASANDLNKLLHRYFDEENIYRIDHYLGKDPVENIMYTRFANPIFEPIWNRNHVASIQITMAETFGVADRASFYDSVGTIRDVFQNHLLAVTSNICMDPPSGSDANSVRDSRAMLLKAVRPMSPHDLIRGQYEGYLQEEGVHAGSCTETFFAARIFIDNWRWEGVPIYIRSGKHLPVTCTEVNIRFKRPPLEIFNETVPVTSSHMRMRISPDVSIGLGVRVKVPGDRMIGEDIELLVSEPAGKQMPPYERLLGDALRGNDELFSREDLVTAQWNVVDPILDDVVPVYLYEQGTWGPDESMGLIGNDGPWINPKKAKKS</sequence>
<dbReference type="Pfam" id="PF00479">
    <property type="entry name" value="G6PD_N"/>
    <property type="match status" value="1"/>
</dbReference>
<dbReference type="EMBL" id="CAFBLT010000001">
    <property type="protein sequence ID" value="CAB4873508.1"/>
    <property type="molecule type" value="Genomic_DNA"/>
</dbReference>
<feature type="domain" description="Glucose-6-phosphate dehydrogenase NAD-binding" evidence="6">
    <location>
        <begin position="9"/>
        <end position="178"/>
    </location>
</feature>
<dbReference type="PANTHER" id="PTHR23429">
    <property type="entry name" value="GLUCOSE-6-PHOSPHATE 1-DEHYDROGENASE G6PD"/>
    <property type="match status" value="1"/>
</dbReference>
<evidence type="ECO:0000313" key="9">
    <source>
        <dbReference type="EMBL" id="CAB5007628.1"/>
    </source>
</evidence>
<reference evidence="8" key="1">
    <citation type="submission" date="2020-05" db="EMBL/GenBank/DDBJ databases">
        <authorList>
            <person name="Chiriac C."/>
            <person name="Salcher M."/>
            <person name="Ghai R."/>
            <person name="Kavagutti S V."/>
        </authorList>
    </citation>
    <scope>NUCLEOTIDE SEQUENCE</scope>
</reference>
<dbReference type="GO" id="GO:0005829">
    <property type="term" value="C:cytosol"/>
    <property type="evidence" value="ECO:0007669"/>
    <property type="project" value="TreeGrafter"/>
</dbReference>
<dbReference type="Gene3D" id="3.30.360.10">
    <property type="entry name" value="Dihydrodipicolinate Reductase, domain 2"/>
    <property type="match status" value="1"/>
</dbReference>
<dbReference type="PRINTS" id="PR00079">
    <property type="entry name" value="G6PDHDRGNASE"/>
</dbReference>
<dbReference type="HAMAP" id="MF_00966">
    <property type="entry name" value="G6PD"/>
    <property type="match status" value="1"/>
</dbReference>